<dbReference type="EMBL" id="LR862135">
    <property type="protein sequence ID" value="CAD1841780.1"/>
    <property type="molecule type" value="Genomic_DNA"/>
</dbReference>
<evidence type="ECO:0000313" key="1">
    <source>
        <dbReference type="EMBL" id="CAD1841780.1"/>
    </source>
</evidence>
<accession>A0A6V7QFD4</accession>
<dbReference type="PANTHER" id="PTHR47592">
    <property type="entry name" value="PBF68 PROTEIN"/>
    <property type="match status" value="1"/>
</dbReference>
<organism evidence="1">
    <name type="scientific">Ananas comosus var. bracteatus</name>
    <name type="common">red pineapple</name>
    <dbReference type="NCBI Taxonomy" id="296719"/>
    <lineage>
        <taxon>Eukaryota</taxon>
        <taxon>Viridiplantae</taxon>
        <taxon>Streptophyta</taxon>
        <taxon>Embryophyta</taxon>
        <taxon>Tracheophyta</taxon>
        <taxon>Spermatophyta</taxon>
        <taxon>Magnoliopsida</taxon>
        <taxon>Liliopsida</taxon>
        <taxon>Poales</taxon>
        <taxon>Bromeliaceae</taxon>
        <taxon>Bromelioideae</taxon>
        <taxon>Ananas</taxon>
    </lineage>
</organism>
<gene>
    <name evidence="1" type="ORF">CB5_LOCUS24991</name>
</gene>
<protein>
    <recommendedName>
        <fullName evidence="2">UBN2_2 domain-containing protein</fullName>
    </recommendedName>
</protein>
<sequence>MASKVTSAYKVINQDYVKLDRFDGTNFNRWKDKMLFFLTVLNVAYVLDPDDNSVENTTDDATPEEIAKEAELKKKKREEDEFTCRGHILNTLSDRLYDLYMSIKSPIEIWKALEEKYNTERQGTDKFLMMKYFEFKFLDSHPLMDQVHELQVLVQRLRDLKVMIPEALQVGAIISKLPSTWNEYRKKLLHMAEDFSVEKILRHLRIEEETRKRDAVNFSQSSKVNNIESKISWKGKRRPRLKLKNSKTIRRRSVHASIVIRKGTTLKIAEFSRKRIN</sequence>
<dbReference type="AlphaFoldDB" id="A0A6V7QFD4"/>
<name>A0A6V7QFD4_ANACO</name>
<dbReference type="PANTHER" id="PTHR47592:SF31">
    <property type="entry name" value="ZINC FINGER, CCHC-TYPE-RELATED"/>
    <property type="match status" value="1"/>
</dbReference>
<reference evidence="1" key="1">
    <citation type="submission" date="2020-07" db="EMBL/GenBank/DDBJ databases">
        <authorList>
            <person name="Lin J."/>
        </authorList>
    </citation>
    <scope>NUCLEOTIDE SEQUENCE</scope>
</reference>
<proteinExistence type="predicted"/>
<evidence type="ECO:0008006" key="2">
    <source>
        <dbReference type="Google" id="ProtNLM"/>
    </source>
</evidence>
<dbReference type="Pfam" id="PF14223">
    <property type="entry name" value="Retrotran_gag_2"/>
    <property type="match status" value="1"/>
</dbReference>